<dbReference type="InterPro" id="IPR002213">
    <property type="entry name" value="UDP_glucos_trans"/>
</dbReference>
<organism evidence="4 5">
    <name type="scientific">Gossypium darwinii</name>
    <name type="common">Darwin's cotton</name>
    <name type="synonym">Gossypium barbadense var. darwinii</name>
    <dbReference type="NCBI Taxonomy" id="34276"/>
    <lineage>
        <taxon>Eukaryota</taxon>
        <taxon>Viridiplantae</taxon>
        <taxon>Streptophyta</taxon>
        <taxon>Embryophyta</taxon>
        <taxon>Tracheophyta</taxon>
        <taxon>Spermatophyta</taxon>
        <taxon>Magnoliopsida</taxon>
        <taxon>eudicotyledons</taxon>
        <taxon>Gunneridae</taxon>
        <taxon>Pentapetalae</taxon>
        <taxon>rosids</taxon>
        <taxon>malvids</taxon>
        <taxon>Malvales</taxon>
        <taxon>Malvaceae</taxon>
        <taxon>Malvoideae</taxon>
        <taxon>Gossypium</taxon>
    </lineage>
</organism>
<dbReference type="CDD" id="cd03784">
    <property type="entry name" value="GT1_Gtf-like"/>
    <property type="match status" value="1"/>
</dbReference>
<evidence type="ECO:0000256" key="1">
    <source>
        <dbReference type="ARBA" id="ARBA00009995"/>
    </source>
</evidence>
<dbReference type="GO" id="GO:0035251">
    <property type="term" value="F:UDP-glucosyltransferase activity"/>
    <property type="evidence" value="ECO:0007669"/>
    <property type="project" value="InterPro"/>
</dbReference>
<dbReference type="PANTHER" id="PTHR48049:SF60">
    <property type="entry name" value="UDP-GLYCOSYLTRANSFERASE 91B1"/>
    <property type="match status" value="1"/>
</dbReference>
<proteinExistence type="inferred from homology"/>
<dbReference type="EMBL" id="CM017692">
    <property type="protein sequence ID" value="TYH15330.1"/>
    <property type="molecule type" value="Genomic_DNA"/>
</dbReference>
<sequence length="796" mass="89377">MDRIKKLHIAMFPWLAYGHTMPFLEVSKFLAQNGHRISYISTPKNISRLPKLPPHLSSNITFVEFSLPQVDGLPPGVESTAEVPIENVPYLKNAYDKLQGPLTEFLKNSNVNWIIHDFEPYWLPGVAAPLGINLVLFCLFNATALAFLGPPSALLGEFRKRPEEFTVVPEWIDYPCNIALKHHEIVNHIKCMDDVSDFQRMGQLIQGSQFVTTRACFEFEPDEIKLLIKLYQKPVVPVGLLPPSLPSNEDKRDDKWEATKSWLDSKGEKSVFYIALGSEVNLSEESMRQLAFGIEKSNLPFIWAVRKRPMDEGLIDNIIPPGFEERVSNRGLVLRDWAPQLRILAHSSVGGFLTHCGWSSIIEALKFGRALIVFSGASADQGLNARLLHGRKVGIEIERNVMDGSFTSDLVAKTIRQVLVEPEGEAIRANAWAMKEIFDNEELSNNYLDGFTRFIEDIVEFSLPQVQDLPAEVESISELPIDQIPSLKKAYDNLPDPLTEFLKNSNVNWIIHDFAPYWLPRVATLLGINLIFFSTFNATSFVSMGPPSALLGDLQQRPEDFKAVPEDPLNYQHCMDDVSDSQRVGLLIEGCQVVTMRTCFEFELDEVKLLIKVFQKPAVPVGLLPPSLHWLDSKGEKSVFQIALGSEVNLSEDSMHQLAFGIEKSNLPYIWVVRKLPAGCFLSHGGWSSIIEALKFGRALIVFSGASADQGLNARLLHGRKVGLEIERNETDGSFTSDLVAETIRQVMMEPKGEAIRANAWAMREIFDNEELSNNCLDGFTWIIEEFAPSACHSQV</sequence>
<reference evidence="4 5" key="1">
    <citation type="submission" date="2019-06" db="EMBL/GenBank/DDBJ databases">
        <title>WGS assembly of Gossypium darwinii.</title>
        <authorList>
            <person name="Chen Z.J."/>
            <person name="Sreedasyam A."/>
            <person name="Ando A."/>
            <person name="Song Q."/>
            <person name="De L."/>
            <person name="Hulse-Kemp A."/>
            <person name="Ding M."/>
            <person name="Ye W."/>
            <person name="Kirkbride R."/>
            <person name="Jenkins J."/>
            <person name="Plott C."/>
            <person name="Lovell J."/>
            <person name="Lin Y.-M."/>
            <person name="Vaughn R."/>
            <person name="Liu B."/>
            <person name="Li W."/>
            <person name="Simpson S."/>
            <person name="Scheffler B."/>
            <person name="Saski C."/>
            <person name="Grover C."/>
            <person name="Hu G."/>
            <person name="Conover J."/>
            <person name="Carlson J."/>
            <person name="Shu S."/>
            <person name="Boston L."/>
            <person name="Williams M."/>
            <person name="Peterson D."/>
            <person name="Mcgee K."/>
            <person name="Jones D."/>
            <person name="Wendel J."/>
            <person name="Stelly D."/>
            <person name="Grimwood J."/>
            <person name="Schmutz J."/>
        </authorList>
    </citation>
    <scope>NUCLEOTIDE SEQUENCE [LARGE SCALE GENOMIC DNA]</scope>
    <source>
        <strain evidence="4">1808015.09</strain>
    </source>
</reference>
<evidence type="ECO:0000256" key="2">
    <source>
        <dbReference type="ARBA" id="ARBA00022676"/>
    </source>
</evidence>
<dbReference type="InterPro" id="IPR050481">
    <property type="entry name" value="UDP-glycosyltransf_plant"/>
</dbReference>
<gene>
    <name evidence="4" type="ORF">ES288_A05G033000v1</name>
</gene>
<dbReference type="Pfam" id="PF00201">
    <property type="entry name" value="UDPGT"/>
    <property type="match status" value="1"/>
</dbReference>
<keyword evidence="3" id="KW-0808">Transferase</keyword>
<dbReference type="FunFam" id="3.40.50.2000:FF:000037">
    <property type="entry name" value="Glycosyltransferase"/>
    <property type="match status" value="1"/>
</dbReference>
<keyword evidence="2" id="KW-0328">Glycosyltransferase</keyword>
<evidence type="ECO:0000256" key="3">
    <source>
        <dbReference type="ARBA" id="ARBA00022679"/>
    </source>
</evidence>
<evidence type="ECO:0000313" key="5">
    <source>
        <dbReference type="Proteomes" id="UP000323506"/>
    </source>
</evidence>
<dbReference type="AlphaFoldDB" id="A0A5D2GCC4"/>
<dbReference type="PANTHER" id="PTHR48049">
    <property type="entry name" value="GLYCOSYLTRANSFERASE"/>
    <property type="match status" value="1"/>
</dbReference>
<dbReference type="SUPFAM" id="SSF53756">
    <property type="entry name" value="UDP-Glycosyltransferase/glycogen phosphorylase"/>
    <property type="match status" value="2"/>
</dbReference>
<evidence type="ECO:0008006" key="6">
    <source>
        <dbReference type="Google" id="ProtNLM"/>
    </source>
</evidence>
<evidence type="ECO:0000313" key="4">
    <source>
        <dbReference type="EMBL" id="TYH15330.1"/>
    </source>
</evidence>
<dbReference type="FunFam" id="3.40.50.2000:FF:000088">
    <property type="entry name" value="Glycosyltransferase"/>
    <property type="match status" value="1"/>
</dbReference>
<keyword evidence="5" id="KW-1185">Reference proteome</keyword>
<comment type="similarity">
    <text evidence="1">Belongs to the UDP-glycosyltransferase family.</text>
</comment>
<protein>
    <recommendedName>
        <fullName evidence="6">UDP-glycosyltransferases domain-containing protein</fullName>
    </recommendedName>
</protein>
<dbReference type="Proteomes" id="UP000323506">
    <property type="component" value="Chromosome A05"/>
</dbReference>
<dbReference type="Gene3D" id="3.40.50.2000">
    <property type="entry name" value="Glycogen Phosphorylase B"/>
    <property type="match status" value="5"/>
</dbReference>
<name>A0A5D2GCC4_GOSDA</name>
<accession>A0A5D2GCC4</accession>